<protein>
    <submittedName>
        <fullName evidence="2">230_t:CDS:1</fullName>
    </submittedName>
</protein>
<feature type="compositionally biased region" description="Basic residues" evidence="1">
    <location>
        <begin position="29"/>
        <end position="41"/>
    </location>
</feature>
<organism evidence="2 3">
    <name type="scientific">Acaulospora morrowiae</name>
    <dbReference type="NCBI Taxonomy" id="94023"/>
    <lineage>
        <taxon>Eukaryota</taxon>
        <taxon>Fungi</taxon>
        <taxon>Fungi incertae sedis</taxon>
        <taxon>Mucoromycota</taxon>
        <taxon>Glomeromycotina</taxon>
        <taxon>Glomeromycetes</taxon>
        <taxon>Diversisporales</taxon>
        <taxon>Acaulosporaceae</taxon>
        <taxon>Acaulospora</taxon>
    </lineage>
</organism>
<dbReference type="AlphaFoldDB" id="A0A9N9EJV4"/>
<name>A0A9N9EJV4_9GLOM</name>
<evidence type="ECO:0000313" key="2">
    <source>
        <dbReference type="EMBL" id="CAG8677012.1"/>
    </source>
</evidence>
<reference evidence="2" key="1">
    <citation type="submission" date="2021-06" db="EMBL/GenBank/DDBJ databases">
        <authorList>
            <person name="Kallberg Y."/>
            <person name="Tangrot J."/>
            <person name="Rosling A."/>
        </authorList>
    </citation>
    <scope>NUCLEOTIDE SEQUENCE</scope>
    <source>
        <strain evidence="2">CL551</strain>
    </source>
</reference>
<keyword evidence="3" id="KW-1185">Reference proteome</keyword>
<feature type="region of interest" description="Disordered" evidence="1">
    <location>
        <begin position="28"/>
        <end position="48"/>
    </location>
</feature>
<feature type="non-terminal residue" evidence="2">
    <location>
        <position position="94"/>
    </location>
</feature>
<sequence length="94" mass="10983">MDTIYEPQPDNTYPPTRKKKEVIMPSRRVAVKKQRETHKRKPQTDNEPEDIITLIEPMTASIWGSQLDNANNTYVPTKLLDKNTDRRVIKGIDY</sequence>
<evidence type="ECO:0000313" key="3">
    <source>
        <dbReference type="Proteomes" id="UP000789342"/>
    </source>
</evidence>
<dbReference type="Proteomes" id="UP000789342">
    <property type="component" value="Unassembled WGS sequence"/>
</dbReference>
<accession>A0A9N9EJV4</accession>
<comment type="caution">
    <text evidence="2">The sequence shown here is derived from an EMBL/GenBank/DDBJ whole genome shotgun (WGS) entry which is preliminary data.</text>
</comment>
<evidence type="ECO:0000256" key="1">
    <source>
        <dbReference type="SAM" id="MobiDB-lite"/>
    </source>
</evidence>
<dbReference type="EMBL" id="CAJVPV010013347">
    <property type="protein sequence ID" value="CAG8677012.1"/>
    <property type="molecule type" value="Genomic_DNA"/>
</dbReference>
<proteinExistence type="predicted"/>
<gene>
    <name evidence="2" type="ORF">AMORRO_LOCUS11077</name>
</gene>